<dbReference type="Proteomes" id="UP000747542">
    <property type="component" value="Unassembled WGS sequence"/>
</dbReference>
<comment type="caution">
    <text evidence="2">The sequence shown here is derived from an EMBL/GenBank/DDBJ whole genome shotgun (WGS) entry which is preliminary data.</text>
</comment>
<accession>A0A8J5K227</accession>
<dbReference type="AlphaFoldDB" id="A0A8J5K227"/>
<evidence type="ECO:0000313" key="2">
    <source>
        <dbReference type="EMBL" id="KAG7165310.1"/>
    </source>
</evidence>
<name>A0A8J5K227_HOMAM</name>
<dbReference type="EMBL" id="JAHLQT010024345">
    <property type="protein sequence ID" value="KAG7165310.1"/>
    <property type="molecule type" value="Genomic_DNA"/>
</dbReference>
<sequence length="211" mass="24251">MIQKIVAHTYVLISALSTKFSKKMATIEETSIGETKTLIGILILSGCRRDNHLSSAEMWHQLAGTPLYQAAMSERRFCFLLRCLHFDDAATRSKRKKTDRLASIRNFWDEFVSKCHIHYIPEDALTIDEQLLAFHGRCLFWMYIPNKPAKYGIKLVMMCDVDTKYMLNAIPYLGKQSTTLQASKGLHQGHYFTKELTKPYFSSGRNITTDN</sequence>
<keyword evidence="3" id="KW-1185">Reference proteome</keyword>
<gene>
    <name evidence="2" type="primary">PGBD4-L8</name>
    <name evidence="2" type="ORF">Hamer_G007103</name>
</gene>
<reference evidence="2" key="1">
    <citation type="journal article" date="2021" name="Sci. Adv.">
        <title>The American lobster genome reveals insights on longevity, neural, and immune adaptations.</title>
        <authorList>
            <person name="Polinski J.M."/>
            <person name="Zimin A.V."/>
            <person name="Clark K.F."/>
            <person name="Kohn A.B."/>
            <person name="Sadowski N."/>
            <person name="Timp W."/>
            <person name="Ptitsyn A."/>
            <person name="Khanna P."/>
            <person name="Romanova D.Y."/>
            <person name="Williams P."/>
            <person name="Greenwood S.J."/>
            <person name="Moroz L.L."/>
            <person name="Walt D.R."/>
            <person name="Bodnar A.G."/>
        </authorList>
    </citation>
    <scope>NUCLEOTIDE SEQUENCE</scope>
    <source>
        <strain evidence="2">GMGI-L3</strain>
    </source>
</reference>
<dbReference type="Pfam" id="PF13843">
    <property type="entry name" value="DDE_Tnp_1_7"/>
    <property type="match status" value="1"/>
</dbReference>
<feature type="domain" description="PiggyBac transposable element-derived protein" evidence="1">
    <location>
        <begin position="22"/>
        <end position="211"/>
    </location>
</feature>
<proteinExistence type="predicted"/>
<protein>
    <submittedName>
        <fullName evidence="2">PiggyBac transposable element-derived protein 4-like 8</fullName>
    </submittedName>
</protein>
<organism evidence="2 3">
    <name type="scientific">Homarus americanus</name>
    <name type="common">American lobster</name>
    <dbReference type="NCBI Taxonomy" id="6706"/>
    <lineage>
        <taxon>Eukaryota</taxon>
        <taxon>Metazoa</taxon>
        <taxon>Ecdysozoa</taxon>
        <taxon>Arthropoda</taxon>
        <taxon>Crustacea</taxon>
        <taxon>Multicrustacea</taxon>
        <taxon>Malacostraca</taxon>
        <taxon>Eumalacostraca</taxon>
        <taxon>Eucarida</taxon>
        <taxon>Decapoda</taxon>
        <taxon>Pleocyemata</taxon>
        <taxon>Astacidea</taxon>
        <taxon>Nephropoidea</taxon>
        <taxon>Nephropidae</taxon>
        <taxon>Homarus</taxon>
    </lineage>
</organism>
<dbReference type="PANTHER" id="PTHR46599">
    <property type="entry name" value="PIGGYBAC TRANSPOSABLE ELEMENT-DERIVED PROTEIN 4"/>
    <property type="match status" value="1"/>
</dbReference>
<evidence type="ECO:0000259" key="1">
    <source>
        <dbReference type="Pfam" id="PF13843"/>
    </source>
</evidence>
<evidence type="ECO:0000313" key="3">
    <source>
        <dbReference type="Proteomes" id="UP000747542"/>
    </source>
</evidence>
<dbReference type="InterPro" id="IPR029526">
    <property type="entry name" value="PGBD"/>
</dbReference>
<dbReference type="PANTHER" id="PTHR46599:SF6">
    <property type="entry name" value="DUAL SPECIFICITY PHOSPHATASE 26"/>
    <property type="match status" value="1"/>
</dbReference>